<keyword evidence="4" id="KW-1185">Reference proteome</keyword>
<protein>
    <submittedName>
        <fullName evidence="3">Acetyltransferase involved in cellulose biosynthesis, CelD/BcsL family</fullName>
    </submittedName>
</protein>
<feature type="compositionally biased region" description="Pro residues" evidence="1">
    <location>
        <begin position="1"/>
        <end position="10"/>
    </location>
</feature>
<evidence type="ECO:0000259" key="2">
    <source>
        <dbReference type="Pfam" id="PF13480"/>
    </source>
</evidence>
<organism evidence="3 4">
    <name type="scientific">Neorhodopirellula lusitana</name>
    <dbReference type="NCBI Taxonomy" id="445327"/>
    <lineage>
        <taxon>Bacteria</taxon>
        <taxon>Pseudomonadati</taxon>
        <taxon>Planctomycetota</taxon>
        <taxon>Planctomycetia</taxon>
        <taxon>Pirellulales</taxon>
        <taxon>Pirellulaceae</taxon>
        <taxon>Neorhodopirellula</taxon>
    </lineage>
</organism>
<accession>A0ABY1QCY8</accession>
<proteinExistence type="predicted"/>
<dbReference type="Proteomes" id="UP001158067">
    <property type="component" value="Unassembled WGS sequence"/>
</dbReference>
<dbReference type="SUPFAM" id="SSF55729">
    <property type="entry name" value="Acyl-CoA N-acyltransferases (Nat)"/>
    <property type="match status" value="1"/>
</dbReference>
<evidence type="ECO:0000313" key="4">
    <source>
        <dbReference type="Proteomes" id="UP001158067"/>
    </source>
</evidence>
<dbReference type="RefSeq" id="WP_283433711.1">
    <property type="nucleotide sequence ID" value="NZ_FXUG01000009.1"/>
</dbReference>
<reference evidence="3 4" key="1">
    <citation type="submission" date="2017-05" db="EMBL/GenBank/DDBJ databases">
        <authorList>
            <person name="Varghese N."/>
            <person name="Submissions S."/>
        </authorList>
    </citation>
    <scope>NUCLEOTIDE SEQUENCE [LARGE SCALE GENOMIC DNA]</scope>
    <source>
        <strain evidence="3 4">DSM 25457</strain>
    </source>
</reference>
<evidence type="ECO:0000256" key="1">
    <source>
        <dbReference type="SAM" id="MobiDB-lite"/>
    </source>
</evidence>
<dbReference type="EMBL" id="FXUG01000009">
    <property type="protein sequence ID" value="SMP65737.1"/>
    <property type="molecule type" value="Genomic_DNA"/>
</dbReference>
<feature type="domain" description="BioF2-like acetyltransferase" evidence="2">
    <location>
        <begin position="226"/>
        <end position="284"/>
    </location>
</feature>
<comment type="caution">
    <text evidence="3">The sequence shown here is derived from an EMBL/GenBank/DDBJ whole genome shotgun (WGS) entry which is preliminary data.</text>
</comment>
<gene>
    <name evidence="3" type="ORF">SAMN06265222_109132</name>
</gene>
<feature type="region of interest" description="Disordered" evidence="1">
    <location>
        <begin position="1"/>
        <end position="31"/>
    </location>
</feature>
<evidence type="ECO:0000313" key="3">
    <source>
        <dbReference type="EMBL" id="SMP65737.1"/>
    </source>
</evidence>
<dbReference type="Gene3D" id="3.40.630.30">
    <property type="match status" value="1"/>
</dbReference>
<dbReference type="InterPro" id="IPR016181">
    <property type="entry name" value="Acyl_CoA_acyltransferase"/>
</dbReference>
<dbReference type="Pfam" id="PF13480">
    <property type="entry name" value="Acetyltransf_6"/>
    <property type="match status" value="2"/>
</dbReference>
<name>A0ABY1QCY8_9BACT</name>
<feature type="domain" description="BioF2-like acetyltransferase" evidence="2">
    <location>
        <begin position="325"/>
        <end position="396"/>
    </location>
</feature>
<sequence>MLPDVTPLPSPSHSDQARSRVGAPLNKSVDRENWEDVAPSFAKSSDRSVVQTSQIQVVPFDDLSIDLLQKWDELRWSAENAKLFDQPFFSPRFAEAVNRARGDVFVAVAMAPGQDAHSPNLTPEHAIGFLPFHRVGRLGVPVGRFLNDAQNVIGLAAERVDWSAWLQACNVIAFDMHSIVQGDPAWNDDYQLDTVRAFRADFEGNSEQFLRRLERQHRTIGKQGQKTRKLNREVGDVRLEVDCRCPKVLKQAIQWKRAQYQRTHILDLFLPDWTRKLVDELHNWDDHDLRGGAAESEYAPDQAAMTPPAPGDAECSRLDMQPLKGILSVLWAGDQVVAAHYGMVERGRLHYWFPTYDPKYARYSPGTALFTELVRAASSHGIDCIDMGYGEQPYKQKQTATTSEVAYGTITDSKWHRFSFSLENRVVACLKQIPMKELIKKGWRTVNPTAGIKKLS</sequence>
<dbReference type="InterPro" id="IPR038740">
    <property type="entry name" value="BioF2-like_GNAT_dom"/>
</dbReference>